<dbReference type="AlphaFoldDB" id="A0A9P0QND5"/>
<dbReference type="InterPro" id="IPR045295">
    <property type="entry name" value="Complex1_LYR_SDHAF1_LYRM8"/>
</dbReference>
<dbReference type="CDD" id="cd20268">
    <property type="entry name" value="Complex1_LYR_SDHAF1_LYRM8"/>
    <property type="match status" value="1"/>
</dbReference>
<comment type="caution">
    <text evidence="6">The sequence shown here is derived from an EMBL/GenBank/DDBJ whole genome shotgun (WGS) entry which is preliminary data.</text>
</comment>
<dbReference type="PANTHER" id="PTHR13675">
    <property type="entry name" value="LYR MOTIF-CONTAINING PROTEIN 2"/>
    <property type="match status" value="1"/>
</dbReference>
<evidence type="ECO:0000313" key="6">
    <source>
        <dbReference type="EMBL" id="CAH2351900.1"/>
    </source>
</evidence>
<dbReference type="PANTHER" id="PTHR13675:SF1">
    <property type="entry name" value="SUCCINATE DEHYDROGENASE ASSEMBLY FACTOR 1, MITOCHONDRIAL"/>
    <property type="match status" value="1"/>
</dbReference>
<dbReference type="GO" id="GO:0005759">
    <property type="term" value="C:mitochondrial matrix"/>
    <property type="evidence" value="ECO:0007669"/>
    <property type="project" value="UniProtKB-SubCell"/>
</dbReference>
<proteinExistence type="inferred from homology"/>
<gene>
    <name evidence="6" type="ORF">CLIB1423_05S00914</name>
</gene>
<sequence length="78" mass="9563">MARLSGLQKEVLRLYRHSLRCVRTKPEEFRSHWKAYVKEEFARYDHIQKKQFSVVEHLIRTGHRKLEMYSNPNIKNIH</sequence>
<name>A0A9P0QND5_9ASCO</name>
<evidence type="ECO:0000256" key="4">
    <source>
        <dbReference type="ARBA" id="ARBA00025715"/>
    </source>
</evidence>
<dbReference type="OrthoDB" id="273010at2759"/>
<keyword evidence="7" id="KW-1185">Reference proteome</keyword>
<dbReference type="InterPro" id="IPR008011">
    <property type="entry name" value="Complex1_LYR_dom"/>
</dbReference>
<organism evidence="6 7">
    <name type="scientific">[Candida] railenensis</name>
    <dbReference type="NCBI Taxonomy" id="45579"/>
    <lineage>
        <taxon>Eukaryota</taxon>
        <taxon>Fungi</taxon>
        <taxon>Dikarya</taxon>
        <taxon>Ascomycota</taxon>
        <taxon>Saccharomycotina</taxon>
        <taxon>Pichiomycetes</taxon>
        <taxon>Debaryomycetaceae</taxon>
        <taxon>Kurtzmaniella</taxon>
    </lineage>
</organism>
<evidence type="ECO:0000259" key="5">
    <source>
        <dbReference type="Pfam" id="PF05347"/>
    </source>
</evidence>
<dbReference type="Proteomes" id="UP000837801">
    <property type="component" value="Unassembled WGS sequence"/>
</dbReference>
<dbReference type="EMBL" id="CAKXYY010000005">
    <property type="protein sequence ID" value="CAH2351900.1"/>
    <property type="molecule type" value="Genomic_DNA"/>
</dbReference>
<evidence type="ECO:0000256" key="1">
    <source>
        <dbReference type="ARBA" id="ARBA00004305"/>
    </source>
</evidence>
<dbReference type="GO" id="GO:0034553">
    <property type="term" value="P:mitochondrial respiratory chain complex II assembly"/>
    <property type="evidence" value="ECO:0007669"/>
    <property type="project" value="InterPro"/>
</dbReference>
<keyword evidence="2" id="KW-0496">Mitochondrion</keyword>
<evidence type="ECO:0000256" key="2">
    <source>
        <dbReference type="ARBA" id="ARBA00023128"/>
    </source>
</evidence>
<protein>
    <submittedName>
        <fullName evidence="6">Succinate dehydrogenase assembly factor 1, mitochondrial</fullName>
    </submittedName>
</protein>
<comment type="similarity">
    <text evidence="4">Belongs to the complex I LYR family. SDHAF1 subfamily.</text>
</comment>
<accession>A0A9P0QND5</accession>
<reference evidence="6" key="1">
    <citation type="submission" date="2022-03" db="EMBL/GenBank/DDBJ databases">
        <authorList>
            <person name="Legras J.-L."/>
            <person name="Devillers H."/>
            <person name="Grondin C."/>
        </authorList>
    </citation>
    <scope>NUCLEOTIDE SEQUENCE</scope>
    <source>
        <strain evidence="6">CLIB 1423</strain>
    </source>
</reference>
<evidence type="ECO:0000313" key="7">
    <source>
        <dbReference type="Proteomes" id="UP000837801"/>
    </source>
</evidence>
<feature type="domain" description="Complex 1 LYR protein" evidence="5">
    <location>
        <begin position="9"/>
        <end position="68"/>
    </location>
</feature>
<keyword evidence="3" id="KW-0143">Chaperone</keyword>
<evidence type="ECO:0000256" key="3">
    <source>
        <dbReference type="ARBA" id="ARBA00023186"/>
    </source>
</evidence>
<comment type="subcellular location">
    <subcellularLocation>
        <location evidence="1">Mitochondrion matrix</location>
    </subcellularLocation>
</comment>
<dbReference type="Pfam" id="PF05347">
    <property type="entry name" value="Complex1_LYR"/>
    <property type="match status" value="1"/>
</dbReference>